<dbReference type="NCBIfam" id="TIGR01382">
    <property type="entry name" value="PfpI"/>
    <property type="match status" value="1"/>
</dbReference>
<gene>
    <name evidence="3" type="ORF">BLITH_0753</name>
</gene>
<dbReference type="CDD" id="cd03169">
    <property type="entry name" value="GATase1_PfpI_1"/>
    <property type="match status" value="1"/>
</dbReference>
<dbReference type="EMBL" id="PEBW01000002">
    <property type="protein sequence ID" value="PTQ52574.1"/>
    <property type="molecule type" value="Genomic_DNA"/>
</dbReference>
<dbReference type="InterPro" id="IPR002818">
    <property type="entry name" value="DJ-1/PfpI"/>
</dbReference>
<proteinExistence type="inferred from homology"/>
<dbReference type="Gene3D" id="3.40.50.880">
    <property type="match status" value="1"/>
</dbReference>
<comment type="similarity">
    <text evidence="1">Belongs to the peptidase C56 family.</text>
</comment>
<dbReference type="InterPro" id="IPR006286">
    <property type="entry name" value="C56_PfpI-like"/>
</dbReference>
<comment type="caution">
    <text evidence="3">The sequence shown here is derived from an EMBL/GenBank/DDBJ whole genome shotgun (WGS) entry which is preliminary data.</text>
</comment>
<dbReference type="SUPFAM" id="SSF52317">
    <property type="entry name" value="Class I glutamine amidotransferase-like"/>
    <property type="match status" value="1"/>
</dbReference>
<evidence type="ECO:0000313" key="4">
    <source>
        <dbReference type="Proteomes" id="UP000244016"/>
    </source>
</evidence>
<dbReference type="Pfam" id="PF01965">
    <property type="entry name" value="DJ-1_PfpI"/>
    <property type="match status" value="1"/>
</dbReference>
<dbReference type="PANTHER" id="PTHR42733:SF2">
    <property type="entry name" value="DJ-1_THIJ_PFPI FAMILY PROTEIN"/>
    <property type="match status" value="1"/>
</dbReference>
<name>A0A2T5G8Q0_9BACL</name>
<protein>
    <submittedName>
        <fullName evidence="3">ThiJ/PfpI family protein</fullName>
    </submittedName>
</protein>
<evidence type="ECO:0000259" key="2">
    <source>
        <dbReference type="Pfam" id="PF01965"/>
    </source>
</evidence>
<dbReference type="PANTHER" id="PTHR42733">
    <property type="entry name" value="DJ-1 PROTEIN"/>
    <property type="match status" value="1"/>
</dbReference>
<evidence type="ECO:0000313" key="3">
    <source>
        <dbReference type="EMBL" id="PTQ52574.1"/>
    </source>
</evidence>
<feature type="domain" description="DJ-1/PfpI" evidence="2">
    <location>
        <begin position="3"/>
        <end position="180"/>
    </location>
</feature>
<dbReference type="InterPro" id="IPR029062">
    <property type="entry name" value="Class_I_gatase-like"/>
</dbReference>
<accession>A0A2T5G8Q0</accession>
<organism evidence="3 4">
    <name type="scientific">Brockia lithotrophica</name>
    <dbReference type="NCBI Taxonomy" id="933949"/>
    <lineage>
        <taxon>Bacteria</taxon>
        <taxon>Bacillati</taxon>
        <taxon>Bacillota</taxon>
        <taxon>Bacilli</taxon>
        <taxon>Bacillales</taxon>
        <taxon>Bacillales Family X. Incertae Sedis</taxon>
        <taxon>Brockia</taxon>
    </lineage>
</organism>
<dbReference type="PROSITE" id="PS51276">
    <property type="entry name" value="PEPTIDASE_C56_PFPI"/>
    <property type="match status" value="1"/>
</dbReference>
<sequence>MSKRVLLMTGDGGEALEVFYPYYRVQEAGHTVVLAAPRKKTVHTVIHDREPDWDISTEKPGYRIEADAAYADVRPEEFDALILSGGRAPEYARLDEHAPRIVRAFWESGKPVGAICHGGLFFVAAGIDLTGRTLTATRGIRPELERLGARYLSERVVVNRNLVTAQSWRDLPGFMREFMRVL</sequence>
<dbReference type="AlphaFoldDB" id="A0A2T5G8Q0"/>
<reference evidence="3 4" key="1">
    <citation type="submission" date="2017-08" db="EMBL/GenBank/DDBJ databases">
        <title>Burning lignite coal seam in the remote Altai Mountains harbors a hydrogen-driven thermophilic microbial community.</title>
        <authorList>
            <person name="Kadnikov V.V."/>
            <person name="Mardanov A.V."/>
            <person name="Ivasenko D."/>
            <person name="Beletsky A.V."/>
            <person name="Karnachuk O.V."/>
            <person name="Ravin N.V."/>
        </authorList>
    </citation>
    <scope>NUCLEOTIDE SEQUENCE [LARGE SCALE GENOMIC DNA]</scope>
    <source>
        <strain evidence="3">AL31</strain>
    </source>
</reference>
<evidence type="ECO:0000256" key="1">
    <source>
        <dbReference type="ARBA" id="ARBA00008542"/>
    </source>
</evidence>
<dbReference type="Proteomes" id="UP000244016">
    <property type="component" value="Unassembled WGS sequence"/>
</dbReference>